<comment type="caution">
    <text evidence="1">The sequence shown here is derived from an EMBL/GenBank/DDBJ whole genome shotgun (WGS) entry which is preliminary data.</text>
</comment>
<organism evidence="1">
    <name type="scientific">human gut metagenome</name>
    <dbReference type="NCBI Taxonomy" id="408170"/>
    <lineage>
        <taxon>unclassified sequences</taxon>
        <taxon>metagenomes</taxon>
        <taxon>organismal metagenomes</taxon>
    </lineage>
</organism>
<accession>W1Y3Q6</accession>
<sequence>MKIVKIGVSQYKISGIPQLSFDSYWSARAYLLSL</sequence>
<dbReference type="EMBL" id="AZMM01009886">
    <property type="protein sequence ID" value="ETJ35764.1"/>
    <property type="molecule type" value="Genomic_DNA"/>
</dbReference>
<evidence type="ECO:0000313" key="1">
    <source>
        <dbReference type="EMBL" id="ETJ35764.1"/>
    </source>
</evidence>
<gene>
    <name evidence="1" type="ORF">Q604_UNBC09886G0005</name>
</gene>
<reference evidence="1" key="1">
    <citation type="submission" date="2013-12" db="EMBL/GenBank/DDBJ databases">
        <title>A Varibaculum cambriense genome reconstructed from a premature infant gut community with otherwise low bacterial novelty that shifts toward anaerobic metabolism during the third week of life.</title>
        <authorList>
            <person name="Brown C.T."/>
            <person name="Sharon I."/>
            <person name="Thomas B.C."/>
            <person name="Castelle C.J."/>
            <person name="Morowitz M.J."/>
            <person name="Banfield J.F."/>
        </authorList>
    </citation>
    <scope>NUCLEOTIDE SEQUENCE</scope>
</reference>
<proteinExistence type="predicted"/>
<name>W1Y3Q6_9ZZZZ</name>
<protein>
    <submittedName>
        <fullName evidence="1">Uncharacterized protein</fullName>
    </submittedName>
</protein>
<dbReference type="AlphaFoldDB" id="W1Y3Q6"/>